<proteinExistence type="predicted"/>
<keyword evidence="1" id="KW-1133">Transmembrane helix</keyword>
<dbReference type="EMBL" id="CYHC01000009">
    <property type="protein sequence ID" value="CUA89575.1"/>
    <property type="molecule type" value="Genomic_DNA"/>
</dbReference>
<gene>
    <name evidence="2" type="ORF">Ga0061061_10923</name>
</gene>
<keyword evidence="1" id="KW-0812">Transmembrane</keyword>
<evidence type="ECO:0000313" key="3">
    <source>
        <dbReference type="Proteomes" id="UP000182178"/>
    </source>
</evidence>
<name>A0ABM9U7H6_9HYPH</name>
<keyword evidence="1" id="KW-0472">Membrane</keyword>
<protein>
    <submittedName>
        <fullName evidence="2">Uncharacterized protein</fullName>
    </submittedName>
</protein>
<reference evidence="2 3" key="1">
    <citation type="submission" date="2015-08" db="EMBL/GenBank/DDBJ databases">
        <authorList>
            <person name="Varghese N."/>
        </authorList>
    </citation>
    <scope>NUCLEOTIDE SEQUENCE [LARGE SCALE GENOMIC DNA]</scope>
    <source>
        <strain evidence="2 3">DSM 18167</strain>
    </source>
</reference>
<dbReference type="Proteomes" id="UP000182178">
    <property type="component" value="Unassembled WGS sequence"/>
</dbReference>
<organism evidence="2 3">
    <name type="scientific">Chelatococcus sambhunathii</name>
    <dbReference type="NCBI Taxonomy" id="363953"/>
    <lineage>
        <taxon>Bacteria</taxon>
        <taxon>Pseudomonadati</taxon>
        <taxon>Pseudomonadota</taxon>
        <taxon>Alphaproteobacteria</taxon>
        <taxon>Hyphomicrobiales</taxon>
        <taxon>Chelatococcaceae</taxon>
        <taxon>Chelatococcus</taxon>
    </lineage>
</organism>
<evidence type="ECO:0000313" key="2">
    <source>
        <dbReference type="EMBL" id="CUA89575.1"/>
    </source>
</evidence>
<accession>A0ABM9U7H6</accession>
<keyword evidence="3" id="KW-1185">Reference proteome</keyword>
<feature type="transmembrane region" description="Helical" evidence="1">
    <location>
        <begin position="23"/>
        <end position="49"/>
    </location>
</feature>
<feature type="transmembrane region" description="Helical" evidence="1">
    <location>
        <begin position="82"/>
        <end position="102"/>
    </location>
</feature>
<comment type="caution">
    <text evidence="2">The sequence shown here is derived from an EMBL/GenBank/DDBJ whole genome shotgun (WGS) entry which is preliminary data.</text>
</comment>
<sequence length="118" mass="12765">MEACSNRFNSAVCRSFSPYLRMLGGYSAATVGLLMAPRGVGTMIAMLVAGRLSSPDPRLIDAHGYHDARLFALERELLDTGASVATLTMTTVLLLSVLQLLIMRRPDLPTARANRAMP</sequence>
<evidence type="ECO:0000256" key="1">
    <source>
        <dbReference type="SAM" id="Phobius"/>
    </source>
</evidence>